<dbReference type="EMBL" id="CAJNDS010000480">
    <property type="protein sequence ID" value="CAE7210514.1"/>
    <property type="molecule type" value="Genomic_DNA"/>
</dbReference>
<sequence length="389" mass="41150">MVGDKTVEVSVRALSGEVILAKALLSSTLCTELQQLVAALRGQDKKVQLLLNGVLLSQSALTIEDAVLQHGDCDAGRPDFVEFTAVVEDAASKSQDRCELTPGLYISEVNNHRVTRWAPDGSSEAEIVVGGFGRGSRLGQLAGPKGLCFDAHGIFYVAEAGNRRVTRWCPKEHGALAAGGQTVCTEMEEPGGICLGGHGEIYFADVRGHSVGCCRDGDVAIVAGGRGPGDALDQLDRPVDVAVDSEGFLYVAEFGNDRVTRWKDKTCQVIAGGRGWGDALEQLASPTAICLQETRDGVSVLVAEAGNHRVSRWTPGQTRCNVVVGGVGSLPELETPSGLCFDAADGSVYVADARTERCFMRNLCDAALRAHGIPMFICCVSHVLGFVSC</sequence>
<dbReference type="InterPro" id="IPR050952">
    <property type="entry name" value="TRIM-NHL_E3_ligases"/>
</dbReference>
<dbReference type="GO" id="GO:0008270">
    <property type="term" value="F:zinc ion binding"/>
    <property type="evidence" value="ECO:0007669"/>
    <property type="project" value="UniProtKB-KW"/>
</dbReference>
<evidence type="ECO:0000256" key="1">
    <source>
        <dbReference type="ARBA" id="ARBA00022737"/>
    </source>
</evidence>
<keyword evidence="1" id="KW-0677">Repeat</keyword>
<name>A0A812JKL9_9DINO</name>
<dbReference type="InterPro" id="IPR001258">
    <property type="entry name" value="NHL_repeat"/>
</dbReference>
<organism evidence="2 3">
    <name type="scientific">Symbiodinium natans</name>
    <dbReference type="NCBI Taxonomy" id="878477"/>
    <lineage>
        <taxon>Eukaryota</taxon>
        <taxon>Sar</taxon>
        <taxon>Alveolata</taxon>
        <taxon>Dinophyceae</taxon>
        <taxon>Suessiales</taxon>
        <taxon>Symbiodiniaceae</taxon>
        <taxon>Symbiodinium</taxon>
    </lineage>
</organism>
<reference evidence="2" key="1">
    <citation type="submission" date="2021-02" db="EMBL/GenBank/DDBJ databases">
        <authorList>
            <person name="Dougan E. K."/>
            <person name="Rhodes N."/>
            <person name="Thang M."/>
            <person name="Chan C."/>
        </authorList>
    </citation>
    <scope>NUCLEOTIDE SEQUENCE</scope>
</reference>
<dbReference type="OrthoDB" id="342730at2759"/>
<gene>
    <name evidence="2" type="primary">wech</name>
    <name evidence="2" type="ORF">SNAT2548_LOCUS7020</name>
</gene>
<accession>A0A812JKL9</accession>
<proteinExistence type="predicted"/>
<dbReference type="Gene3D" id="2.120.10.30">
    <property type="entry name" value="TolB, C-terminal domain"/>
    <property type="match status" value="1"/>
</dbReference>
<protein>
    <submittedName>
        <fullName evidence="2">Wech protein</fullName>
    </submittedName>
</protein>
<keyword evidence="3" id="KW-1185">Reference proteome</keyword>
<dbReference type="Pfam" id="PF01436">
    <property type="entry name" value="NHL"/>
    <property type="match status" value="1"/>
</dbReference>
<dbReference type="CDD" id="cd05819">
    <property type="entry name" value="NHL"/>
    <property type="match status" value="1"/>
</dbReference>
<dbReference type="PANTHER" id="PTHR24104">
    <property type="entry name" value="E3 UBIQUITIN-PROTEIN LIGASE NHLRC1-RELATED"/>
    <property type="match status" value="1"/>
</dbReference>
<dbReference type="InterPro" id="IPR011042">
    <property type="entry name" value="6-blade_b-propeller_TolB-like"/>
</dbReference>
<evidence type="ECO:0000313" key="2">
    <source>
        <dbReference type="EMBL" id="CAE7210514.1"/>
    </source>
</evidence>
<comment type="caution">
    <text evidence="2">The sequence shown here is derived from an EMBL/GenBank/DDBJ whole genome shotgun (WGS) entry which is preliminary data.</text>
</comment>
<dbReference type="PANTHER" id="PTHR24104:SF25">
    <property type="entry name" value="PROTEIN LIN-41"/>
    <property type="match status" value="1"/>
</dbReference>
<dbReference type="Proteomes" id="UP000604046">
    <property type="component" value="Unassembled WGS sequence"/>
</dbReference>
<dbReference type="SUPFAM" id="SSF101898">
    <property type="entry name" value="NHL repeat"/>
    <property type="match status" value="1"/>
</dbReference>
<evidence type="ECO:0000313" key="3">
    <source>
        <dbReference type="Proteomes" id="UP000604046"/>
    </source>
</evidence>
<dbReference type="AlphaFoldDB" id="A0A812JKL9"/>